<protein>
    <submittedName>
        <fullName evidence="1">Uncharacterized protein</fullName>
    </submittedName>
</protein>
<proteinExistence type="predicted"/>
<reference evidence="1" key="2">
    <citation type="submission" date="2022-06" db="UniProtKB">
        <authorList>
            <consortium name="EnsemblMetazoa"/>
        </authorList>
    </citation>
    <scope>IDENTIFICATION</scope>
    <source>
        <strain evidence="1">DF5081</strain>
    </source>
</reference>
<keyword evidence="2" id="KW-1185">Reference proteome</keyword>
<reference evidence="2" key="1">
    <citation type="submission" date="2010-08" db="EMBL/GenBank/DDBJ databases">
        <authorList>
            <consortium name="Caenorhabditis japonica Sequencing Consortium"/>
            <person name="Wilson R.K."/>
        </authorList>
    </citation>
    <scope>NUCLEOTIDE SEQUENCE [LARGE SCALE GENOMIC DNA]</scope>
    <source>
        <strain evidence="2">DF5081</strain>
    </source>
</reference>
<name>A0A8R1I6R5_CAEJA</name>
<accession>A0A8R1I6R5</accession>
<evidence type="ECO:0000313" key="1">
    <source>
        <dbReference type="EnsemblMetazoa" id="CJA26202.1"/>
    </source>
</evidence>
<organism evidence="1 2">
    <name type="scientific">Caenorhabditis japonica</name>
    <dbReference type="NCBI Taxonomy" id="281687"/>
    <lineage>
        <taxon>Eukaryota</taxon>
        <taxon>Metazoa</taxon>
        <taxon>Ecdysozoa</taxon>
        <taxon>Nematoda</taxon>
        <taxon>Chromadorea</taxon>
        <taxon>Rhabditida</taxon>
        <taxon>Rhabditina</taxon>
        <taxon>Rhabditomorpha</taxon>
        <taxon>Rhabditoidea</taxon>
        <taxon>Rhabditidae</taxon>
        <taxon>Peloderinae</taxon>
        <taxon>Caenorhabditis</taxon>
    </lineage>
</organism>
<dbReference type="AlphaFoldDB" id="A0A8R1I6R5"/>
<evidence type="ECO:0000313" key="2">
    <source>
        <dbReference type="Proteomes" id="UP000005237"/>
    </source>
</evidence>
<dbReference type="Proteomes" id="UP000005237">
    <property type="component" value="Unassembled WGS sequence"/>
</dbReference>
<sequence length="106" mass="11867">MQGERTHSLLVSLLPAHPVAPPIDIFSELRVGRLFGWCSEGDRVESNPSTIVPIHSSPAFRDFRKQKETNIADVFLSFTVPVELQRTTVSWDSGANEYELAKISLE</sequence>
<dbReference type="EnsemblMetazoa" id="CJA26202.1">
    <property type="protein sequence ID" value="CJA26202.1"/>
    <property type="gene ID" value="WBGene00181774"/>
</dbReference>